<keyword evidence="1" id="KW-1133">Transmembrane helix</keyword>
<evidence type="ECO:0000313" key="2">
    <source>
        <dbReference type="EMBL" id="SNB85101.1"/>
    </source>
</evidence>
<organism evidence="2 3">
    <name type="scientific">Rhodoblastus acidophilus</name>
    <name type="common">Rhodopseudomonas acidophila</name>
    <dbReference type="NCBI Taxonomy" id="1074"/>
    <lineage>
        <taxon>Bacteria</taxon>
        <taxon>Pseudomonadati</taxon>
        <taxon>Pseudomonadota</taxon>
        <taxon>Alphaproteobacteria</taxon>
        <taxon>Hyphomicrobiales</taxon>
        <taxon>Rhodoblastaceae</taxon>
        <taxon>Rhodoblastus</taxon>
    </lineage>
</organism>
<proteinExistence type="predicted"/>
<evidence type="ECO:0000313" key="3">
    <source>
        <dbReference type="Proteomes" id="UP000198418"/>
    </source>
</evidence>
<keyword evidence="1" id="KW-0472">Membrane</keyword>
<reference evidence="3" key="1">
    <citation type="submission" date="2017-06" db="EMBL/GenBank/DDBJ databases">
        <authorList>
            <person name="Varghese N."/>
            <person name="Submissions S."/>
        </authorList>
    </citation>
    <scope>NUCLEOTIDE SEQUENCE [LARGE SCALE GENOMIC DNA]</scope>
    <source>
        <strain evidence="3">DSM 137</strain>
    </source>
</reference>
<feature type="transmembrane region" description="Helical" evidence="1">
    <location>
        <begin position="6"/>
        <end position="24"/>
    </location>
</feature>
<keyword evidence="3" id="KW-1185">Reference proteome</keyword>
<protein>
    <submittedName>
        <fullName evidence="2">Uncharacterized protein</fullName>
    </submittedName>
</protein>
<dbReference type="Proteomes" id="UP000198418">
    <property type="component" value="Unassembled WGS sequence"/>
</dbReference>
<dbReference type="AlphaFoldDB" id="A0A212SH79"/>
<gene>
    <name evidence="2" type="ORF">SAMN06265338_1442</name>
</gene>
<dbReference type="RefSeq" id="WP_141098576.1">
    <property type="nucleotide sequence ID" value="NZ_FYDG01000044.1"/>
</dbReference>
<accession>A0A212SH79</accession>
<dbReference type="EMBL" id="FYDG01000044">
    <property type="protein sequence ID" value="SNB85101.1"/>
    <property type="molecule type" value="Genomic_DNA"/>
</dbReference>
<name>A0A212SH79_RHOAC</name>
<sequence length="181" mass="20651">MTIYLMANYAIMPAIICVMTYFICVSRERLWVRAEKAEEFFCKAESLAFAMRNLFAAHYDYNKRIVVRDQACDHRAIHQQLIDLRLLAGLYFPSLQPQVAEVEMTLSSAFSVLRLTEKVDEEDVDQMLEALKNSAEIVAASFKNLGAAVLTAGCVERIGKFPDLLMHSRRRRNARAILLKS</sequence>
<keyword evidence="1" id="KW-0812">Transmembrane</keyword>
<evidence type="ECO:0000256" key="1">
    <source>
        <dbReference type="SAM" id="Phobius"/>
    </source>
</evidence>